<evidence type="ECO:0000313" key="10">
    <source>
        <dbReference type="Proteomes" id="UP000652847"/>
    </source>
</evidence>
<feature type="transmembrane region" description="Helical" evidence="8">
    <location>
        <begin position="113"/>
        <end position="134"/>
    </location>
</feature>
<evidence type="ECO:0000256" key="4">
    <source>
        <dbReference type="ARBA" id="ARBA00022692"/>
    </source>
</evidence>
<evidence type="ECO:0000256" key="5">
    <source>
        <dbReference type="ARBA" id="ARBA00022989"/>
    </source>
</evidence>
<evidence type="ECO:0000313" key="9">
    <source>
        <dbReference type="EMBL" id="MBC5652842.1"/>
    </source>
</evidence>
<dbReference type="GO" id="GO:0005886">
    <property type="term" value="C:plasma membrane"/>
    <property type="evidence" value="ECO:0007669"/>
    <property type="project" value="UniProtKB-SubCell"/>
</dbReference>
<evidence type="ECO:0000256" key="7">
    <source>
        <dbReference type="PIRNR" id="PIRNR016636"/>
    </source>
</evidence>
<comment type="similarity">
    <text evidence="2 7">Belongs to the membrane-bound acyltransferase family.</text>
</comment>
<evidence type="ECO:0000256" key="8">
    <source>
        <dbReference type="SAM" id="Phobius"/>
    </source>
</evidence>
<dbReference type="RefSeq" id="WP_186901924.1">
    <property type="nucleotide sequence ID" value="NZ_JACOOT010000040.1"/>
</dbReference>
<proteinExistence type="inferred from homology"/>
<evidence type="ECO:0000256" key="1">
    <source>
        <dbReference type="ARBA" id="ARBA00004651"/>
    </source>
</evidence>
<dbReference type="EMBL" id="JACOOT010000040">
    <property type="protein sequence ID" value="MBC5652842.1"/>
    <property type="molecule type" value="Genomic_DNA"/>
</dbReference>
<reference evidence="9 10" key="1">
    <citation type="submission" date="2020-08" db="EMBL/GenBank/DDBJ databases">
        <title>Genome public.</title>
        <authorList>
            <person name="Liu C."/>
            <person name="Sun Q."/>
        </authorList>
    </citation>
    <scope>NUCLEOTIDE SEQUENCE [LARGE SCALE GENOMIC DNA]</scope>
    <source>
        <strain evidence="9 10">BX17</strain>
    </source>
</reference>
<dbReference type="InterPro" id="IPR024194">
    <property type="entry name" value="Ac/AlaTfrase_AlgI/DltB"/>
</dbReference>
<evidence type="ECO:0000256" key="6">
    <source>
        <dbReference type="ARBA" id="ARBA00023136"/>
    </source>
</evidence>
<feature type="transmembrane region" description="Helical" evidence="8">
    <location>
        <begin position="309"/>
        <end position="331"/>
    </location>
</feature>
<comment type="subcellular location">
    <subcellularLocation>
        <location evidence="1">Cell membrane</location>
        <topology evidence="1">Multi-pass membrane protein</topology>
    </subcellularLocation>
</comment>
<accession>A0A8I0AHT3</accession>
<keyword evidence="3 7" id="KW-1003">Cell membrane</keyword>
<dbReference type="PIRSF" id="PIRSF016636">
    <property type="entry name" value="AlgI_DltB"/>
    <property type="match status" value="1"/>
</dbReference>
<keyword evidence="5 8" id="KW-1133">Transmembrane helix</keyword>
<feature type="transmembrane region" description="Helical" evidence="8">
    <location>
        <begin position="383"/>
        <end position="400"/>
    </location>
</feature>
<dbReference type="Proteomes" id="UP000652847">
    <property type="component" value="Unassembled WGS sequence"/>
</dbReference>
<dbReference type="PIRSF" id="PIRSF500217">
    <property type="entry name" value="AlgI"/>
    <property type="match status" value="1"/>
</dbReference>
<feature type="transmembrane region" description="Helical" evidence="8">
    <location>
        <begin position="75"/>
        <end position="93"/>
    </location>
</feature>
<dbReference type="InterPro" id="IPR028362">
    <property type="entry name" value="AlgI"/>
</dbReference>
<feature type="transmembrane region" description="Helical" evidence="8">
    <location>
        <begin position="42"/>
        <end position="63"/>
    </location>
</feature>
<dbReference type="GO" id="GO:0016746">
    <property type="term" value="F:acyltransferase activity"/>
    <property type="evidence" value="ECO:0007669"/>
    <property type="project" value="UniProtKB-KW"/>
</dbReference>
<dbReference type="PANTHER" id="PTHR13285:SF18">
    <property type="entry name" value="PROTEIN-CYSTEINE N-PALMITOYLTRANSFERASE RASP"/>
    <property type="match status" value="1"/>
</dbReference>
<feature type="transmembrane region" description="Helical" evidence="8">
    <location>
        <begin position="406"/>
        <end position="425"/>
    </location>
</feature>
<protein>
    <submittedName>
        <fullName evidence="9">MBOAT family protein</fullName>
    </submittedName>
</protein>
<feature type="transmembrane region" description="Helical" evidence="8">
    <location>
        <begin position="225"/>
        <end position="244"/>
    </location>
</feature>
<keyword evidence="7" id="KW-0012">Acyltransferase</keyword>
<feature type="transmembrane region" description="Helical" evidence="8">
    <location>
        <begin position="437"/>
        <end position="459"/>
    </location>
</feature>
<evidence type="ECO:0000256" key="2">
    <source>
        <dbReference type="ARBA" id="ARBA00010323"/>
    </source>
</evidence>
<feature type="transmembrane region" description="Helical" evidence="8">
    <location>
        <begin position="351"/>
        <end position="371"/>
    </location>
</feature>
<organism evidence="9 10">
    <name type="scientific">Blautia segnis</name>
    <dbReference type="NCBI Taxonomy" id="2763030"/>
    <lineage>
        <taxon>Bacteria</taxon>
        <taxon>Bacillati</taxon>
        <taxon>Bacillota</taxon>
        <taxon>Clostridia</taxon>
        <taxon>Lachnospirales</taxon>
        <taxon>Lachnospiraceae</taxon>
        <taxon>Blautia</taxon>
    </lineage>
</organism>
<dbReference type="InterPro" id="IPR004299">
    <property type="entry name" value="MBOAT_fam"/>
</dbReference>
<gene>
    <name evidence="9" type="ORF">H8S54_17505</name>
</gene>
<comment type="caution">
    <text evidence="9">The sequence shown here is derived from an EMBL/GenBank/DDBJ whole genome shotgun (WGS) entry which is preliminary data.</text>
</comment>
<feature type="transmembrane region" description="Helical" evidence="8">
    <location>
        <begin position="146"/>
        <end position="166"/>
    </location>
</feature>
<evidence type="ECO:0000256" key="3">
    <source>
        <dbReference type="ARBA" id="ARBA00022475"/>
    </source>
</evidence>
<dbReference type="GO" id="GO:0042121">
    <property type="term" value="P:alginic acid biosynthetic process"/>
    <property type="evidence" value="ECO:0007669"/>
    <property type="project" value="InterPro"/>
</dbReference>
<keyword evidence="4 8" id="KW-0812">Transmembrane</keyword>
<dbReference type="Pfam" id="PF03062">
    <property type="entry name" value="MBOAT"/>
    <property type="match status" value="1"/>
</dbReference>
<keyword evidence="6 7" id="KW-0472">Membrane</keyword>
<dbReference type="AlphaFoldDB" id="A0A8I0AHT3"/>
<name>A0A8I0AHT3_9FIRM</name>
<dbReference type="PANTHER" id="PTHR13285">
    <property type="entry name" value="ACYLTRANSFERASE"/>
    <property type="match status" value="1"/>
</dbReference>
<sequence length="471" mass="54174">MVFSSMLFLWIFLPLVLAAYYLSPRKIRNGILVFFSLLFYAWGEPIYILLMLCSVLVNFMGGIFMEDHKTHRKGILWGTVLINLGLLGYFKYFNFLAEIIGKILPGGLGNLSIPQVALPIGISFYTFQALSYVIDVYRGEVKAQRNFWYMLLYISFFPQLIAGPIVKYRDIAQQILERKETVEKFAAGVMRFCWGLGKKVLLANAFAEVVDDIFQYGPEAVSRKALWLGAVLYMLQIYYDFSGYSDMAVGLGKMFGFQFQENFDYPYVSGSVKEFWRRWHISLSSWFRDYVYIPLGGNRKGALCTYRNLLIVFFLTGMWHGAGTGFILWGLYHGLFLILERVWLGKKLEKLPGFVGWGYTMIVVFLGWILFRAEDFGLFCSYVKNLFVSHGGMILTSAYLDKKLLFLLIMGILFAGFVQKVYGLLREKMPGKFPENGVVTVPRIVASIAILWLCVMALVNNSYNPFIYFRF</sequence>
<keyword evidence="7" id="KW-0808">Transferase</keyword>
<keyword evidence="10" id="KW-1185">Reference proteome</keyword>
<dbReference type="InterPro" id="IPR051085">
    <property type="entry name" value="MB_O-acyltransferase"/>
</dbReference>